<dbReference type="RefSeq" id="WP_379538568.1">
    <property type="nucleotide sequence ID" value="NZ_JBHSDR010000006.1"/>
</dbReference>
<evidence type="ECO:0000259" key="6">
    <source>
        <dbReference type="Pfam" id="PF02016"/>
    </source>
</evidence>
<keyword evidence="3" id="KW-0645">Protease</keyword>
<dbReference type="InterPro" id="IPR003507">
    <property type="entry name" value="S66_fam"/>
</dbReference>
<dbReference type="Pfam" id="PF02016">
    <property type="entry name" value="Peptidase_S66"/>
    <property type="match status" value="1"/>
</dbReference>
<sequence length="277" mass="29260">MKRIAICAPSTPFTREDAARVTAIAGAEYPGLALDFHEQCFAEEGHFAGSDGVRMAALIDCANDPGADAVWFVRGGYGANRIAEASIAQLGDAARDKVFLGYSDAGTLLAGLYRAGVGRPVHGPMPTDIRRAGGEAAVRRALDYLAGGSAGLEGTICAQPVVAFNLMTLAMLVGTPLMPDLAGHVVMVEEVAEHLYAVDRLLFHLVTHLAPVGVAGLRLGRVSDVPENDRAFGSEPEAMMRYWCERSGIAYLGRADIGHDADNRIVPFGLAGRARGQ</sequence>
<protein>
    <submittedName>
        <fullName evidence="8">LD-carboxypeptidase</fullName>
    </submittedName>
</protein>
<dbReference type="InterPro" id="IPR040449">
    <property type="entry name" value="Peptidase_S66_N"/>
</dbReference>
<feature type="domain" description="LD-carboxypeptidase N-terminal" evidence="6">
    <location>
        <begin position="4"/>
        <end position="118"/>
    </location>
</feature>
<dbReference type="Gene3D" id="3.40.50.10740">
    <property type="entry name" value="Class I glutamine amidotransferase-like"/>
    <property type="match status" value="1"/>
</dbReference>
<dbReference type="CDD" id="cd07025">
    <property type="entry name" value="Peptidase_S66"/>
    <property type="match status" value="1"/>
</dbReference>
<dbReference type="InterPro" id="IPR027478">
    <property type="entry name" value="LdcA_N"/>
</dbReference>
<dbReference type="InterPro" id="IPR029062">
    <property type="entry name" value="Class_I_gatase-like"/>
</dbReference>
<dbReference type="PANTHER" id="PTHR30237:SF2">
    <property type="entry name" value="MUREIN TETRAPEPTIDE CARBOXYPEPTIDASE"/>
    <property type="match status" value="1"/>
</dbReference>
<evidence type="ECO:0000256" key="2">
    <source>
        <dbReference type="ARBA" id="ARBA00022645"/>
    </source>
</evidence>
<dbReference type="PANTHER" id="PTHR30237">
    <property type="entry name" value="MURAMOYLTETRAPEPTIDE CARBOXYPEPTIDASE"/>
    <property type="match status" value="1"/>
</dbReference>
<dbReference type="EMBL" id="JBHSDR010000006">
    <property type="protein sequence ID" value="MFC4295083.1"/>
    <property type="molecule type" value="Genomic_DNA"/>
</dbReference>
<name>A0ABV8RNZ3_9SPHN</name>
<comment type="similarity">
    <text evidence="1">Belongs to the peptidase S66 family.</text>
</comment>
<keyword evidence="4" id="KW-0378">Hydrolase</keyword>
<accession>A0ABV8RNZ3</accession>
<evidence type="ECO:0000313" key="9">
    <source>
        <dbReference type="Proteomes" id="UP001595828"/>
    </source>
</evidence>
<evidence type="ECO:0000256" key="3">
    <source>
        <dbReference type="ARBA" id="ARBA00022670"/>
    </source>
</evidence>
<comment type="caution">
    <text evidence="8">The sequence shown here is derived from an EMBL/GenBank/DDBJ whole genome shotgun (WGS) entry which is preliminary data.</text>
</comment>
<proteinExistence type="inferred from homology"/>
<dbReference type="Proteomes" id="UP001595828">
    <property type="component" value="Unassembled WGS sequence"/>
</dbReference>
<evidence type="ECO:0000256" key="4">
    <source>
        <dbReference type="ARBA" id="ARBA00022801"/>
    </source>
</evidence>
<dbReference type="SUPFAM" id="SSF141986">
    <property type="entry name" value="LD-carboxypeptidase A C-terminal domain-like"/>
    <property type="match status" value="1"/>
</dbReference>
<organism evidence="8 9">
    <name type="scientific">Novosphingobium tardum</name>
    <dbReference type="NCBI Taxonomy" id="1538021"/>
    <lineage>
        <taxon>Bacteria</taxon>
        <taxon>Pseudomonadati</taxon>
        <taxon>Pseudomonadota</taxon>
        <taxon>Alphaproteobacteria</taxon>
        <taxon>Sphingomonadales</taxon>
        <taxon>Sphingomonadaceae</taxon>
        <taxon>Novosphingobium</taxon>
    </lineage>
</organism>
<dbReference type="SUPFAM" id="SSF52317">
    <property type="entry name" value="Class I glutamine amidotransferase-like"/>
    <property type="match status" value="1"/>
</dbReference>
<evidence type="ECO:0000259" key="7">
    <source>
        <dbReference type="Pfam" id="PF17676"/>
    </source>
</evidence>
<dbReference type="InterPro" id="IPR027461">
    <property type="entry name" value="Carboxypeptidase_A_C_sf"/>
</dbReference>
<evidence type="ECO:0000256" key="1">
    <source>
        <dbReference type="ARBA" id="ARBA00010233"/>
    </source>
</evidence>
<keyword evidence="5" id="KW-0720">Serine protease</keyword>
<gene>
    <name evidence="8" type="ORF">ACFO0A_08450</name>
</gene>
<dbReference type="Pfam" id="PF17676">
    <property type="entry name" value="Peptidase_S66C"/>
    <property type="match status" value="1"/>
</dbReference>
<reference evidence="9" key="1">
    <citation type="journal article" date="2019" name="Int. J. Syst. Evol. Microbiol.">
        <title>The Global Catalogue of Microorganisms (GCM) 10K type strain sequencing project: providing services to taxonomists for standard genome sequencing and annotation.</title>
        <authorList>
            <consortium name="The Broad Institute Genomics Platform"/>
            <consortium name="The Broad Institute Genome Sequencing Center for Infectious Disease"/>
            <person name="Wu L."/>
            <person name="Ma J."/>
        </authorList>
    </citation>
    <scope>NUCLEOTIDE SEQUENCE [LARGE SCALE GENOMIC DNA]</scope>
    <source>
        <strain evidence="9">CGMCC 1.12989</strain>
    </source>
</reference>
<evidence type="ECO:0000313" key="8">
    <source>
        <dbReference type="EMBL" id="MFC4295083.1"/>
    </source>
</evidence>
<evidence type="ECO:0000256" key="5">
    <source>
        <dbReference type="ARBA" id="ARBA00022825"/>
    </source>
</evidence>
<keyword evidence="2" id="KW-0121">Carboxypeptidase</keyword>
<dbReference type="Gene3D" id="3.50.30.60">
    <property type="entry name" value="LD-carboxypeptidase A C-terminal domain-like"/>
    <property type="match status" value="1"/>
</dbReference>
<dbReference type="InterPro" id="IPR040921">
    <property type="entry name" value="Peptidase_S66C"/>
</dbReference>
<feature type="domain" description="LD-carboxypeptidase C-terminal" evidence="7">
    <location>
        <begin position="164"/>
        <end position="270"/>
    </location>
</feature>
<keyword evidence="9" id="KW-1185">Reference proteome</keyword>